<comment type="caution">
    <text evidence="2">The sequence shown here is derived from an EMBL/GenBank/DDBJ whole genome shotgun (WGS) entry which is preliminary data.</text>
</comment>
<sequence length="62" mass="6820">MQTPIDKPDQPSAWDPTSRRKATGYMPIEDYGLIGNMKTCALVATDGGLDFMCWYVSGLFAS</sequence>
<reference evidence="2 3" key="1">
    <citation type="submission" date="2020-01" db="EMBL/GenBank/DDBJ databases">
        <authorList>
            <consortium name="DOE Joint Genome Institute"/>
            <person name="Haridas S."/>
            <person name="Albert R."/>
            <person name="Binder M."/>
            <person name="Bloem J."/>
            <person name="Labutti K."/>
            <person name="Salamov A."/>
            <person name="Andreopoulos B."/>
            <person name="Baker S.E."/>
            <person name="Barry K."/>
            <person name="Bills G."/>
            <person name="Bluhm B.H."/>
            <person name="Cannon C."/>
            <person name="Castanera R."/>
            <person name="Culley D.E."/>
            <person name="Daum C."/>
            <person name="Ezra D."/>
            <person name="Gonzalez J.B."/>
            <person name="Henrissat B."/>
            <person name="Kuo A."/>
            <person name="Liang C."/>
            <person name="Lipzen A."/>
            <person name="Lutzoni F."/>
            <person name="Magnuson J."/>
            <person name="Mondo S."/>
            <person name="Nolan M."/>
            <person name="Ohm R."/>
            <person name="Pangilinan J."/>
            <person name="Park H.-J.H."/>
            <person name="Ramirez L."/>
            <person name="Alfaro M."/>
            <person name="Sun H."/>
            <person name="Tritt A."/>
            <person name="Yoshinaga Y."/>
            <person name="Zwiers L.-H.L."/>
            <person name="Turgeon B.G."/>
            <person name="Goodwin S.B."/>
            <person name="Spatafora J.W."/>
            <person name="Crous P.W."/>
            <person name="Grigoriev I.V."/>
        </authorList>
    </citation>
    <scope>NUCLEOTIDE SEQUENCE [LARGE SCALE GENOMIC DNA]</scope>
    <source>
        <strain evidence="2 3">CBS 611.86</strain>
    </source>
</reference>
<dbReference type="AlphaFoldDB" id="A0A7C8IHM6"/>
<organism evidence="2 3">
    <name type="scientific">Massariosphaeria phaeospora</name>
    <dbReference type="NCBI Taxonomy" id="100035"/>
    <lineage>
        <taxon>Eukaryota</taxon>
        <taxon>Fungi</taxon>
        <taxon>Dikarya</taxon>
        <taxon>Ascomycota</taxon>
        <taxon>Pezizomycotina</taxon>
        <taxon>Dothideomycetes</taxon>
        <taxon>Pleosporomycetidae</taxon>
        <taxon>Pleosporales</taxon>
        <taxon>Pleosporales incertae sedis</taxon>
        <taxon>Massariosphaeria</taxon>
    </lineage>
</organism>
<protein>
    <submittedName>
        <fullName evidence="2">Uncharacterized protein</fullName>
    </submittedName>
</protein>
<dbReference type="Proteomes" id="UP000481861">
    <property type="component" value="Unassembled WGS sequence"/>
</dbReference>
<dbReference type="EMBL" id="JAADJZ010000001">
    <property type="protein sequence ID" value="KAF2877866.1"/>
    <property type="molecule type" value="Genomic_DNA"/>
</dbReference>
<evidence type="ECO:0000256" key="1">
    <source>
        <dbReference type="SAM" id="MobiDB-lite"/>
    </source>
</evidence>
<keyword evidence="3" id="KW-1185">Reference proteome</keyword>
<dbReference type="OrthoDB" id="406733at2759"/>
<name>A0A7C8IHM6_9PLEO</name>
<evidence type="ECO:0000313" key="2">
    <source>
        <dbReference type="EMBL" id="KAF2877866.1"/>
    </source>
</evidence>
<gene>
    <name evidence="2" type="ORF">BDV95DRAFT_556193</name>
</gene>
<proteinExistence type="predicted"/>
<evidence type="ECO:0000313" key="3">
    <source>
        <dbReference type="Proteomes" id="UP000481861"/>
    </source>
</evidence>
<accession>A0A7C8IHM6</accession>
<feature type="region of interest" description="Disordered" evidence="1">
    <location>
        <begin position="1"/>
        <end position="21"/>
    </location>
</feature>